<gene>
    <name evidence="9" type="ORF">C8D99_12024</name>
</gene>
<evidence type="ECO:0000313" key="10">
    <source>
        <dbReference type="Proteomes" id="UP000295066"/>
    </source>
</evidence>
<dbReference type="Gene3D" id="2.20.25.90">
    <property type="entry name" value="ADC-like domains"/>
    <property type="match status" value="1"/>
</dbReference>
<dbReference type="SMART" id="SM00926">
    <property type="entry name" value="Molybdop_Fe4S4"/>
    <property type="match status" value="1"/>
</dbReference>
<keyword evidence="6" id="KW-0408">Iron</keyword>
<keyword evidence="5" id="KW-0560">Oxidoreductase</keyword>
<comment type="cofactor">
    <cofactor evidence="1">
        <name>Mo-bis(molybdopterin guanine dinucleotide)</name>
        <dbReference type="ChEBI" id="CHEBI:60539"/>
    </cofactor>
</comment>
<sequence length="638" mass="69294">MNAPAWKTSACPYDCPDGCAMRGRFDGNAVTLEPNPALPYSTFLCEKGMRWASRATSPARLSSPLTRKGGELVPVPWEEALDLWAQKIRDGVERHGPLSVMYLSSAGSLYFSKKLLPHVFAALGGYTTKKGNLCSSAGSLGLKETFGEVPVVRSEEVADHSRGVLFWGRNALETHAHVASVLKAVRGRGGETAALEIRSTPTTRSADRWWRLDPGGDWALAAWICRRLLDGGKAVPGWQDRTANPAEFAAAVNFLDCGALLSAAGMTADGAEEVYSWLLRFSPVTQYPAFGAQRYLHGDAQFRWIGALAVLLGGFADKGAGLAFSKEEMALFPERLKPVSPQTRALSVSGWPLELDGLEPPVEVLVVSAADPLRQNPATDLVRRAYEKIPFTVCADFVLSDTAKASDLVLPITTFLEEEGDWKGSYWHSYLVRSERVLPPRPGTLDETEIYTRLAGRLGLSCDLVAMKKEMDRELLASPLLESVGGGVYRWNEPPCRLDGGRKALLPTEVPGMSRGPEGYLRLVTVHRKEYINGQSWDAPCAGGLPSLSLNPAEARKRGVKDGDEVPVRNARGGSLAVRVAEDPSLGEGYCILPQGTKGVNLLTDPLISPGWGAPFAESWIEIGQGKEERAENDRPRK</sequence>
<evidence type="ECO:0000256" key="1">
    <source>
        <dbReference type="ARBA" id="ARBA00001942"/>
    </source>
</evidence>
<dbReference type="GO" id="GO:0046872">
    <property type="term" value="F:metal ion binding"/>
    <property type="evidence" value="ECO:0007669"/>
    <property type="project" value="UniProtKB-KW"/>
</dbReference>
<dbReference type="SUPFAM" id="SSF50692">
    <property type="entry name" value="ADC-like"/>
    <property type="match status" value="1"/>
</dbReference>
<name>A0A4R8M1M4_9BACT</name>
<dbReference type="GO" id="GO:0016491">
    <property type="term" value="F:oxidoreductase activity"/>
    <property type="evidence" value="ECO:0007669"/>
    <property type="project" value="UniProtKB-KW"/>
</dbReference>
<dbReference type="Gene3D" id="3.40.50.740">
    <property type="match status" value="1"/>
</dbReference>
<dbReference type="InterPro" id="IPR006655">
    <property type="entry name" value="Mopterin_OxRdtase_prok_CS"/>
</dbReference>
<dbReference type="InterPro" id="IPR050612">
    <property type="entry name" value="Prok_Mopterin_Oxidored"/>
</dbReference>
<dbReference type="InterPro" id="IPR006657">
    <property type="entry name" value="MoPterin_dinucl-bd_dom"/>
</dbReference>
<evidence type="ECO:0000256" key="6">
    <source>
        <dbReference type="ARBA" id="ARBA00023004"/>
    </source>
</evidence>
<keyword evidence="7" id="KW-0411">Iron-sulfur</keyword>
<dbReference type="GO" id="GO:0043546">
    <property type="term" value="F:molybdopterin cofactor binding"/>
    <property type="evidence" value="ECO:0007669"/>
    <property type="project" value="InterPro"/>
</dbReference>
<organism evidence="9 10">
    <name type="scientific">Aminivibrio pyruvatiphilus</name>
    <dbReference type="NCBI Taxonomy" id="1005740"/>
    <lineage>
        <taxon>Bacteria</taxon>
        <taxon>Thermotogati</taxon>
        <taxon>Synergistota</taxon>
        <taxon>Synergistia</taxon>
        <taxon>Synergistales</taxon>
        <taxon>Aminobacteriaceae</taxon>
        <taxon>Aminivibrio</taxon>
    </lineage>
</organism>
<reference evidence="9 10" key="1">
    <citation type="submission" date="2019-03" db="EMBL/GenBank/DDBJ databases">
        <title>Genomic Encyclopedia of Type Strains, Phase IV (KMG-IV): sequencing the most valuable type-strain genomes for metagenomic binning, comparative biology and taxonomic classification.</title>
        <authorList>
            <person name="Goeker M."/>
        </authorList>
    </citation>
    <scope>NUCLEOTIDE SEQUENCE [LARGE SCALE GENOMIC DNA]</scope>
    <source>
        <strain evidence="9 10">DSM 25964</strain>
    </source>
</reference>
<dbReference type="CDD" id="cd02775">
    <property type="entry name" value="MopB_CT"/>
    <property type="match status" value="1"/>
</dbReference>
<comment type="similarity">
    <text evidence="2">Belongs to the prokaryotic molybdopterin-containing oxidoreductase family.</text>
</comment>
<comment type="caution">
    <text evidence="9">The sequence shown here is derived from an EMBL/GenBank/DDBJ whole genome shotgun (WGS) entry which is preliminary data.</text>
</comment>
<dbReference type="PROSITE" id="PS00490">
    <property type="entry name" value="MOLYBDOPTERIN_PROK_2"/>
    <property type="match status" value="1"/>
</dbReference>
<dbReference type="Gene3D" id="3.40.228.10">
    <property type="entry name" value="Dimethylsulfoxide Reductase, domain 2"/>
    <property type="match status" value="1"/>
</dbReference>
<evidence type="ECO:0000256" key="3">
    <source>
        <dbReference type="ARBA" id="ARBA00022505"/>
    </source>
</evidence>
<dbReference type="Gene3D" id="2.40.40.20">
    <property type="match status" value="1"/>
</dbReference>
<dbReference type="PANTHER" id="PTHR43742:SF6">
    <property type="entry name" value="OXIDOREDUCTASE YYAE-RELATED"/>
    <property type="match status" value="1"/>
</dbReference>
<feature type="domain" description="4Fe-4S Mo/W bis-MGD-type" evidence="8">
    <location>
        <begin position="4"/>
        <end position="57"/>
    </location>
</feature>
<proteinExistence type="inferred from homology"/>
<protein>
    <submittedName>
        <fullName evidence="9">Anaerobic selenocysteine-containing dehydrogenase</fullName>
    </submittedName>
</protein>
<dbReference type="InterPro" id="IPR006963">
    <property type="entry name" value="Mopterin_OxRdtase_4Fe-4S_dom"/>
</dbReference>
<dbReference type="PANTHER" id="PTHR43742">
    <property type="entry name" value="TRIMETHYLAMINE-N-OXIDE REDUCTASE"/>
    <property type="match status" value="1"/>
</dbReference>
<dbReference type="SUPFAM" id="SSF53706">
    <property type="entry name" value="Formate dehydrogenase/DMSO reductase, domains 1-3"/>
    <property type="match status" value="1"/>
</dbReference>
<dbReference type="RefSeq" id="WP_166670176.1">
    <property type="nucleotide sequence ID" value="NZ_SORI01000020.1"/>
</dbReference>
<evidence type="ECO:0000256" key="2">
    <source>
        <dbReference type="ARBA" id="ARBA00010312"/>
    </source>
</evidence>
<dbReference type="Pfam" id="PF01568">
    <property type="entry name" value="Molydop_binding"/>
    <property type="match status" value="1"/>
</dbReference>
<dbReference type="Pfam" id="PF00384">
    <property type="entry name" value="Molybdopterin"/>
    <property type="match status" value="1"/>
</dbReference>
<evidence type="ECO:0000256" key="7">
    <source>
        <dbReference type="ARBA" id="ARBA00023014"/>
    </source>
</evidence>
<keyword evidence="10" id="KW-1185">Reference proteome</keyword>
<accession>A0A4R8M1M4</accession>
<dbReference type="Gene3D" id="3.30.2070.10">
    <property type="entry name" value="Formate dehydrogenase/DMSO reductase"/>
    <property type="match status" value="1"/>
</dbReference>
<dbReference type="Proteomes" id="UP000295066">
    <property type="component" value="Unassembled WGS sequence"/>
</dbReference>
<evidence type="ECO:0000313" key="9">
    <source>
        <dbReference type="EMBL" id="TDY55943.1"/>
    </source>
</evidence>
<evidence type="ECO:0000259" key="8">
    <source>
        <dbReference type="SMART" id="SM00926"/>
    </source>
</evidence>
<evidence type="ECO:0000256" key="4">
    <source>
        <dbReference type="ARBA" id="ARBA00022723"/>
    </source>
</evidence>
<dbReference type="AlphaFoldDB" id="A0A4R8M1M4"/>
<evidence type="ECO:0000256" key="5">
    <source>
        <dbReference type="ARBA" id="ARBA00023002"/>
    </source>
</evidence>
<keyword evidence="3" id="KW-0500">Molybdenum</keyword>
<dbReference type="InterPro" id="IPR009010">
    <property type="entry name" value="Asp_de-COase-like_dom_sf"/>
</dbReference>
<dbReference type="InterPro" id="IPR006656">
    <property type="entry name" value="Mopterin_OxRdtase"/>
</dbReference>
<dbReference type="EMBL" id="SORI01000020">
    <property type="protein sequence ID" value="TDY55943.1"/>
    <property type="molecule type" value="Genomic_DNA"/>
</dbReference>
<dbReference type="GO" id="GO:0051536">
    <property type="term" value="F:iron-sulfur cluster binding"/>
    <property type="evidence" value="ECO:0007669"/>
    <property type="project" value="UniProtKB-KW"/>
</dbReference>
<keyword evidence="4" id="KW-0479">Metal-binding</keyword>